<dbReference type="SMART" id="SM00248">
    <property type="entry name" value="ANK"/>
    <property type="match status" value="3"/>
</dbReference>
<dbReference type="Pfam" id="PF12796">
    <property type="entry name" value="Ank_2"/>
    <property type="match status" value="1"/>
</dbReference>
<proteinExistence type="predicted"/>
<evidence type="ECO:0000313" key="3">
    <source>
        <dbReference type="Ensembl" id="ENSTRUP00000054200.1"/>
    </source>
</evidence>
<evidence type="ECO:0000313" key="4">
    <source>
        <dbReference type="Proteomes" id="UP000005226"/>
    </source>
</evidence>
<dbReference type="AlphaFoldDB" id="A0A3B5KFN7"/>
<dbReference type="GeneTree" id="ENSGT00390000000549"/>
<keyword evidence="4" id="KW-1185">Reference proteome</keyword>
<organism evidence="3 4">
    <name type="scientific">Takifugu rubripes</name>
    <name type="common">Japanese pufferfish</name>
    <name type="synonym">Fugu rubripes</name>
    <dbReference type="NCBI Taxonomy" id="31033"/>
    <lineage>
        <taxon>Eukaryota</taxon>
        <taxon>Metazoa</taxon>
        <taxon>Chordata</taxon>
        <taxon>Craniata</taxon>
        <taxon>Vertebrata</taxon>
        <taxon>Euteleostomi</taxon>
        <taxon>Actinopterygii</taxon>
        <taxon>Neopterygii</taxon>
        <taxon>Teleostei</taxon>
        <taxon>Neoteleostei</taxon>
        <taxon>Acanthomorphata</taxon>
        <taxon>Eupercaria</taxon>
        <taxon>Tetraodontiformes</taxon>
        <taxon>Tetradontoidea</taxon>
        <taxon>Tetraodontidae</taxon>
        <taxon>Takifugu</taxon>
    </lineage>
</organism>
<dbReference type="InParanoid" id="A0A3B5KFN7"/>
<protein>
    <submittedName>
        <fullName evidence="3">Uncharacterized protein</fullName>
    </submittedName>
</protein>
<dbReference type="PROSITE" id="PS50297">
    <property type="entry name" value="ANK_REP_REGION"/>
    <property type="match status" value="1"/>
</dbReference>
<dbReference type="InterPro" id="IPR002110">
    <property type="entry name" value="Ankyrin_rpt"/>
</dbReference>
<feature type="region of interest" description="Disordered" evidence="2">
    <location>
        <begin position="351"/>
        <end position="375"/>
    </location>
</feature>
<name>A0A3B5KFN7_TAKRU</name>
<reference evidence="3" key="2">
    <citation type="submission" date="2025-08" db="UniProtKB">
        <authorList>
            <consortium name="Ensembl"/>
        </authorList>
    </citation>
    <scope>IDENTIFICATION</scope>
</reference>
<dbReference type="PROSITE" id="PS50088">
    <property type="entry name" value="ANK_REPEAT"/>
    <property type="match status" value="1"/>
</dbReference>
<feature type="compositionally biased region" description="Polar residues" evidence="2">
    <location>
        <begin position="363"/>
        <end position="375"/>
    </location>
</feature>
<reference evidence="3 4" key="1">
    <citation type="journal article" date="2011" name="Genome Biol. Evol.">
        <title>Integration of the genetic map and genome assembly of fugu facilitates insights into distinct features of genome evolution in teleosts and mammals.</title>
        <authorList>
            <person name="Kai W."/>
            <person name="Kikuchi K."/>
            <person name="Tohari S."/>
            <person name="Chew A.K."/>
            <person name="Tay A."/>
            <person name="Fujiwara A."/>
            <person name="Hosoya S."/>
            <person name="Suetake H."/>
            <person name="Naruse K."/>
            <person name="Brenner S."/>
            <person name="Suzuki Y."/>
            <person name="Venkatesh B."/>
        </authorList>
    </citation>
    <scope>NUCLEOTIDE SEQUENCE [LARGE SCALE GENOMIC DNA]</scope>
</reference>
<feature type="repeat" description="ANK" evidence="1">
    <location>
        <begin position="413"/>
        <end position="445"/>
    </location>
</feature>
<dbReference type="FunCoup" id="A0A3B5KFN7">
    <property type="interactions" value="481"/>
</dbReference>
<sequence>MTAGVVSAPFIIANSSLHTHGSRRDIDTDTPVFIQSDTPGVLIFYTLDGSKPDMVQCGSAARVRKYSKPIRLPAGRVTVRAIAVTSDGRESSIVTKMFMVQNRDSNKKEKDVLLTNEQVTKPPPQSSCCFQNSILSLSLPLSRCAHCLSARPSDQFSRFCPNCGAEVSEQRLSPTVVEEVNTKCSIFSDFRHTNNLCWCRTECCSKYLKRKNYNLNEKKSVSCYVTWQATPLSECTWNMATPTAEKSTQTVGLYYPSATQMQRERERALLLSRQSVADRHPPMTSISPGKGYWQRQLDHVCAHLRSYTQNNTPFKALLGDPCMGELVSAVVQEDHQHLTLTMSFALAGQGKKQVRSDPLPAGTRSSTHKQMQSPQLQVKDAQLMKELGPGRGQCSIVQQLLDQGADPTCCHSNDRHALAVAVLNGHHQVLPVLVQQGANIDQQSGPMKNSALHEAAALGPEGLQCAQVLLSCGAKVRRKNASGQTAFDLAVNSGCNNMVALLAAQIGLSLLDRLAKQK</sequence>
<accession>A0A3B5KFN7</accession>
<dbReference type="InterPro" id="IPR026876">
    <property type="entry name" value="Fn3_assoc_repeat"/>
</dbReference>
<dbReference type="InterPro" id="IPR036770">
    <property type="entry name" value="Ankyrin_rpt-contain_sf"/>
</dbReference>
<dbReference type="Pfam" id="PF13287">
    <property type="entry name" value="Fn3_assoc"/>
    <property type="match status" value="1"/>
</dbReference>
<dbReference type="OMA" id="HINTNTP"/>
<dbReference type="Gene3D" id="1.25.40.20">
    <property type="entry name" value="Ankyrin repeat-containing domain"/>
    <property type="match status" value="1"/>
</dbReference>
<dbReference type="InterPro" id="IPR052481">
    <property type="entry name" value="DZAN1"/>
</dbReference>
<evidence type="ECO:0000256" key="1">
    <source>
        <dbReference type="PROSITE-ProRule" id="PRU00023"/>
    </source>
</evidence>
<reference evidence="3" key="3">
    <citation type="submission" date="2025-09" db="UniProtKB">
        <authorList>
            <consortium name="Ensembl"/>
        </authorList>
    </citation>
    <scope>IDENTIFICATION</scope>
</reference>
<keyword evidence="1" id="KW-0040">ANK repeat</keyword>
<dbReference type="Ensembl" id="ENSTRUT00000054355.2">
    <property type="protein sequence ID" value="ENSTRUP00000054200.1"/>
    <property type="gene ID" value="ENSTRUG00000012074.3"/>
</dbReference>
<dbReference type="SUPFAM" id="SSF48403">
    <property type="entry name" value="Ankyrin repeat"/>
    <property type="match status" value="1"/>
</dbReference>
<dbReference type="PANTHER" id="PTHR16058:SF4">
    <property type="entry name" value="DOUBLE ZINC RIBBON AND ANKYRIN REPEAT-CONTAINING PROTEIN 1"/>
    <property type="match status" value="1"/>
</dbReference>
<dbReference type="Proteomes" id="UP000005226">
    <property type="component" value="Chromosome 17"/>
</dbReference>
<evidence type="ECO:0000256" key="2">
    <source>
        <dbReference type="SAM" id="MobiDB-lite"/>
    </source>
</evidence>
<dbReference type="PANTHER" id="PTHR16058">
    <property type="entry name" value="DOUBLE ZINC RIBBON AND ANKYRIN REPEAT-CONTAINING PROTEIN 1"/>
    <property type="match status" value="1"/>
</dbReference>